<gene>
    <name evidence="6" type="ORF">CMV_016337</name>
</gene>
<evidence type="ECO:0000256" key="4">
    <source>
        <dbReference type="ARBA" id="ARBA00023242"/>
    </source>
</evidence>
<dbReference type="GO" id="GO:0006355">
    <property type="term" value="P:regulation of DNA-templated transcription"/>
    <property type="evidence" value="ECO:0007669"/>
    <property type="project" value="InterPro"/>
</dbReference>
<dbReference type="InterPro" id="IPR003441">
    <property type="entry name" value="NAC-dom"/>
</dbReference>
<evidence type="ECO:0000259" key="5">
    <source>
        <dbReference type="PROSITE" id="PS51005"/>
    </source>
</evidence>
<sequence>MESGNSGLGHLMGKELFPFPGVRFNPTDVELVMFFLLRKVMGRKCPKVIAEVDVYKVSPWDLPDKSIVKGDLKWYFLCPIEKKYSAGVRMNRATDVGHWKITGNERHVHYNNTLVGSIKTLIFHMGKAPGKRTDWVIHEYRLDDKYLAERGVAQNGHVLCMIYHKEGLGPKNNAQYGAPFKEEDWNDDEEVGFVEVVSSGFPTPASVLPNNYSSSLAAGTSQCDGTASESFLSETVLSEREVHPAVHSINVVSKEFNQVFDGDEEVGFVEVVSSGFPTPASVLSNNYSSSLAAGTSQCDGTASESYLFETVLSEREVHPAVHSINVVSKEFNQVYDGDVTFSTSVVLIEDKKNKNPIHDGTDEAALPVDESTICKDLGDPVNTARLSEGGYDFSTGSPDNCLYMGDLRKPLPPEAGESQHVSTNLYPGYNANIHSELISLSSCDADKNVSHNGLAELLSDETEIFEGLGDLGTTYRQGCNFPTSFLDDFISLEDIETEAGEPQQVSNLYQMLATLNKSHKIPIPNFALRKVKSKPFSLALSPSLPRFKFR</sequence>
<keyword evidence="3" id="KW-0804">Transcription</keyword>
<dbReference type="EMBL" id="JRKL02002475">
    <property type="protein sequence ID" value="KAF3958794.1"/>
    <property type="molecule type" value="Genomic_DNA"/>
</dbReference>
<accession>A0A8J4R403</accession>
<feature type="domain" description="NAC" evidence="5">
    <location>
        <begin position="18"/>
        <end position="165"/>
    </location>
</feature>
<dbReference type="GO" id="GO:0003677">
    <property type="term" value="F:DNA binding"/>
    <property type="evidence" value="ECO:0007669"/>
    <property type="project" value="UniProtKB-KW"/>
</dbReference>
<dbReference type="Proteomes" id="UP000737018">
    <property type="component" value="Unassembled WGS sequence"/>
</dbReference>
<dbReference type="InterPro" id="IPR036093">
    <property type="entry name" value="NAC_dom_sf"/>
</dbReference>
<keyword evidence="4" id="KW-0539">Nucleus</keyword>
<protein>
    <recommendedName>
        <fullName evidence="5">NAC domain-containing protein</fullName>
    </recommendedName>
</protein>
<dbReference type="Gene3D" id="2.170.150.80">
    <property type="entry name" value="NAC domain"/>
    <property type="match status" value="1"/>
</dbReference>
<comment type="caution">
    <text evidence="6">The sequence shown here is derived from an EMBL/GenBank/DDBJ whole genome shotgun (WGS) entry which is preliminary data.</text>
</comment>
<keyword evidence="7" id="KW-1185">Reference proteome</keyword>
<evidence type="ECO:0000313" key="6">
    <source>
        <dbReference type="EMBL" id="KAF3958794.1"/>
    </source>
</evidence>
<organism evidence="6 7">
    <name type="scientific">Castanea mollissima</name>
    <name type="common">Chinese chestnut</name>
    <dbReference type="NCBI Taxonomy" id="60419"/>
    <lineage>
        <taxon>Eukaryota</taxon>
        <taxon>Viridiplantae</taxon>
        <taxon>Streptophyta</taxon>
        <taxon>Embryophyta</taxon>
        <taxon>Tracheophyta</taxon>
        <taxon>Spermatophyta</taxon>
        <taxon>Magnoliopsida</taxon>
        <taxon>eudicotyledons</taxon>
        <taxon>Gunneridae</taxon>
        <taxon>Pentapetalae</taxon>
        <taxon>rosids</taxon>
        <taxon>fabids</taxon>
        <taxon>Fagales</taxon>
        <taxon>Fagaceae</taxon>
        <taxon>Castanea</taxon>
    </lineage>
</organism>
<dbReference type="PROSITE" id="PS51005">
    <property type="entry name" value="NAC"/>
    <property type="match status" value="1"/>
</dbReference>
<keyword evidence="1" id="KW-0805">Transcription regulation</keyword>
<dbReference type="OrthoDB" id="1882472at2759"/>
<dbReference type="Pfam" id="PF02365">
    <property type="entry name" value="NAM"/>
    <property type="match status" value="1"/>
</dbReference>
<evidence type="ECO:0000256" key="1">
    <source>
        <dbReference type="ARBA" id="ARBA00023015"/>
    </source>
</evidence>
<evidence type="ECO:0000256" key="3">
    <source>
        <dbReference type="ARBA" id="ARBA00023163"/>
    </source>
</evidence>
<evidence type="ECO:0000313" key="7">
    <source>
        <dbReference type="Proteomes" id="UP000737018"/>
    </source>
</evidence>
<keyword evidence="2" id="KW-0238">DNA-binding</keyword>
<evidence type="ECO:0000256" key="2">
    <source>
        <dbReference type="ARBA" id="ARBA00023125"/>
    </source>
</evidence>
<dbReference type="AlphaFoldDB" id="A0A8J4R403"/>
<dbReference type="PANTHER" id="PTHR31744:SF210">
    <property type="entry name" value="NAC DOMAIN-CONTAINING PROTEIN 86-LIKE"/>
    <property type="match status" value="1"/>
</dbReference>
<name>A0A8J4R403_9ROSI</name>
<reference evidence="6" key="1">
    <citation type="submission" date="2020-03" db="EMBL/GenBank/DDBJ databases">
        <title>Castanea mollissima Vanexum genome sequencing.</title>
        <authorList>
            <person name="Staton M."/>
        </authorList>
    </citation>
    <scope>NUCLEOTIDE SEQUENCE</scope>
    <source>
        <tissue evidence="6">Leaf</tissue>
    </source>
</reference>
<proteinExistence type="predicted"/>
<dbReference type="PANTHER" id="PTHR31744">
    <property type="entry name" value="PROTEIN CUP-SHAPED COTYLEDON 2-RELATED"/>
    <property type="match status" value="1"/>
</dbReference>
<dbReference type="SUPFAM" id="SSF101941">
    <property type="entry name" value="NAC domain"/>
    <property type="match status" value="1"/>
</dbReference>